<name>A0A6H5H0S7_9HEMI</name>
<reference evidence="1 2" key="1">
    <citation type="submission" date="2020-02" db="EMBL/GenBank/DDBJ databases">
        <authorList>
            <person name="Ferguson B K."/>
        </authorList>
    </citation>
    <scope>NUCLEOTIDE SEQUENCE [LARGE SCALE GENOMIC DNA]</scope>
</reference>
<dbReference type="Proteomes" id="UP000479000">
    <property type="component" value="Unassembled WGS sequence"/>
</dbReference>
<proteinExistence type="predicted"/>
<dbReference type="AlphaFoldDB" id="A0A6H5H0S7"/>
<evidence type="ECO:0000313" key="1">
    <source>
        <dbReference type="EMBL" id="CAB0010172.1"/>
    </source>
</evidence>
<protein>
    <submittedName>
        <fullName evidence="1">Uncharacterized protein</fullName>
    </submittedName>
</protein>
<keyword evidence="2" id="KW-1185">Reference proteome</keyword>
<organism evidence="1 2">
    <name type="scientific">Nesidiocoris tenuis</name>
    <dbReference type="NCBI Taxonomy" id="355587"/>
    <lineage>
        <taxon>Eukaryota</taxon>
        <taxon>Metazoa</taxon>
        <taxon>Ecdysozoa</taxon>
        <taxon>Arthropoda</taxon>
        <taxon>Hexapoda</taxon>
        <taxon>Insecta</taxon>
        <taxon>Pterygota</taxon>
        <taxon>Neoptera</taxon>
        <taxon>Paraneoptera</taxon>
        <taxon>Hemiptera</taxon>
        <taxon>Heteroptera</taxon>
        <taxon>Panheteroptera</taxon>
        <taxon>Cimicomorpha</taxon>
        <taxon>Miridae</taxon>
        <taxon>Dicyphina</taxon>
        <taxon>Nesidiocoris</taxon>
    </lineage>
</organism>
<dbReference type="EMBL" id="CADCXU010022834">
    <property type="protein sequence ID" value="CAB0010172.1"/>
    <property type="molecule type" value="Genomic_DNA"/>
</dbReference>
<gene>
    <name evidence="1" type="ORF">NTEN_LOCUS15223</name>
</gene>
<accession>A0A6H5H0S7</accession>
<sequence>MISRKSEITRAEQIKQFQRQLKRPHMFSDYLGTSTERVLEGHANLMSNDPHTPTAVVSFHLRVFPPPWSFDVGEKLHKQKTKVEKMRALFSLTTMKGDTVDTRRDCREQTVRDSCSRGVTQAAHQTQVVAVKVPTGSGWSSYDVT</sequence>
<evidence type="ECO:0000313" key="2">
    <source>
        <dbReference type="Proteomes" id="UP000479000"/>
    </source>
</evidence>